<name>A0ABP1A940_9BRYO</name>
<evidence type="ECO:0000313" key="3">
    <source>
        <dbReference type="Proteomes" id="UP001497522"/>
    </source>
</evidence>
<protein>
    <submittedName>
        <fullName evidence="2">Uncharacterized protein</fullName>
    </submittedName>
</protein>
<proteinExistence type="predicted"/>
<accession>A0ABP1A940</accession>
<gene>
    <name evidence="2" type="ORF">CSSPJE1EN2_LOCUS2057</name>
</gene>
<sequence>MDPPPGCVSRAQVEEDFAKLRARMLLLNDESQRLEERNQCVMEHLRYLRLNRLKVVADRRNLVITGRSRSQCPGDIRRVQGPGDVGTA</sequence>
<keyword evidence="3" id="KW-1185">Reference proteome</keyword>
<evidence type="ECO:0000313" key="2">
    <source>
        <dbReference type="EMBL" id="CAK9859062.1"/>
    </source>
</evidence>
<dbReference type="Proteomes" id="UP001497522">
    <property type="component" value="Chromosome 10"/>
</dbReference>
<reference evidence="2" key="1">
    <citation type="submission" date="2024-03" db="EMBL/GenBank/DDBJ databases">
        <authorList>
            <consortium name="ELIXIR-Norway"/>
            <consortium name="Elixir Norway"/>
        </authorList>
    </citation>
    <scope>NUCLEOTIDE SEQUENCE</scope>
</reference>
<keyword evidence="1" id="KW-0175">Coiled coil</keyword>
<evidence type="ECO:0000256" key="1">
    <source>
        <dbReference type="SAM" id="Coils"/>
    </source>
</evidence>
<feature type="coiled-coil region" evidence="1">
    <location>
        <begin position="10"/>
        <end position="37"/>
    </location>
</feature>
<dbReference type="EMBL" id="OZ023711">
    <property type="protein sequence ID" value="CAK9859062.1"/>
    <property type="molecule type" value="Genomic_DNA"/>
</dbReference>
<organism evidence="2 3">
    <name type="scientific">Sphagnum jensenii</name>
    <dbReference type="NCBI Taxonomy" id="128206"/>
    <lineage>
        <taxon>Eukaryota</taxon>
        <taxon>Viridiplantae</taxon>
        <taxon>Streptophyta</taxon>
        <taxon>Embryophyta</taxon>
        <taxon>Bryophyta</taxon>
        <taxon>Sphagnophytina</taxon>
        <taxon>Sphagnopsida</taxon>
        <taxon>Sphagnales</taxon>
        <taxon>Sphagnaceae</taxon>
        <taxon>Sphagnum</taxon>
    </lineage>
</organism>